<keyword evidence="3" id="KW-1185">Reference proteome</keyword>
<evidence type="ECO:0000256" key="1">
    <source>
        <dbReference type="SAM" id="MobiDB-lite"/>
    </source>
</evidence>
<evidence type="ECO:0000313" key="3">
    <source>
        <dbReference type="Proteomes" id="UP000749559"/>
    </source>
</evidence>
<feature type="region of interest" description="Disordered" evidence="1">
    <location>
        <begin position="1"/>
        <end position="140"/>
    </location>
</feature>
<dbReference type="OrthoDB" id="299997at2759"/>
<protein>
    <submittedName>
        <fullName evidence="2">Uncharacterized protein</fullName>
    </submittedName>
</protein>
<feature type="compositionally biased region" description="Polar residues" evidence="1">
    <location>
        <begin position="35"/>
        <end position="55"/>
    </location>
</feature>
<reference evidence="2" key="1">
    <citation type="submission" date="2022-03" db="EMBL/GenBank/DDBJ databases">
        <authorList>
            <person name="Martin C."/>
        </authorList>
    </citation>
    <scope>NUCLEOTIDE SEQUENCE</scope>
</reference>
<feature type="compositionally biased region" description="Low complexity" evidence="1">
    <location>
        <begin position="1286"/>
        <end position="1298"/>
    </location>
</feature>
<dbReference type="Pfam" id="PF13768">
    <property type="entry name" value="VWA_3"/>
    <property type="match status" value="3"/>
</dbReference>
<dbReference type="PANTHER" id="PTHR46478:SF1">
    <property type="entry name" value="VON WILLEBRAND FACTOR A DOMAIN-CONTAINING PROTEIN 3A"/>
    <property type="match status" value="1"/>
</dbReference>
<evidence type="ECO:0000313" key="2">
    <source>
        <dbReference type="EMBL" id="CAH1794480.1"/>
    </source>
</evidence>
<dbReference type="SUPFAM" id="SSF53300">
    <property type="entry name" value="vWA-like"/>
    <property type="match status" value="3"/>
</dbReference>
<accession>A0A8J1XX11</accession>
<name>A0A8J1XX11_OWEFU</name>
<dbReference type="PROSITE" id="PS50234">
    <property type="entry name" value="VWFA"/>
    <property type="match status" value="1"/>
</dbReference>
<feature type="compositionally biased region" description="Acidic residues" evidence="1">
    <location>
        <begin position="88"/>
        <end position="108"/>
    </location>
</feature>
<dbReference type="CDD" id="cd00198">
    <property type="entry name" value="vWFA"/>
    <property type="match status" value="1"/>
</dbReference>
<comment type="caution">
    <text evidence="2">The sequence shown here is derived from an EMBL/GenBank/DDBJ whole genome shotgun (WGS) entry which is preliminary data.</text>
</comment>
<dbReference type="PANTHER" id="PTHR46478">
    <property type="entry name" value="VON WILLEBRAND FACTOR A DOMAIN-CONTAINING PROTEIN 3A"/>
    <property type="match status" value="1"/>
</dbReference>
<dbReference type="Proteomes" id="UP000749559">
    <property type="component" value="Unassembled WGS sequence"/>
</dbReference>
<organism evidence="2 3">
    <name type="scientific">Owenia fusiformis</name>
    <name type="common">Polychaete worm</name>
    <dbReference type="NCBI Taxonomy" id="6347"/>
    <lineage>
        <taxon>Eukaryota</taxon>
        <taxon>Metazoa</taxon>
        <taxon>Spiralia</taxon>
        <taxon>Lophotrochozoa</taxon>
        <taxon>Annelida</taxon>
        <taxon>Polychaeta</taxon>
        <taxon>Sedentaria</taxon>
        <taxon>Canalipalpata</taxon>
        <taxon>Sabellida</taxon>
        <taxon>Oweniida</taxon>
        <taxon>Oweniidae</taxon>
        <taxon>Owenia</taxon>
    </lineage>
</organism>
<dbReference type="SMART" id="SM00327">
    <property type="entry name" value="VWA"/>
    <property type="match status" value="2"/>
</dbReference>
<sequence>MYLSKYKVGEEEEQERTKSRSSGSKQSLVRPKSGHPSSQSKNRQPKQGHTGSGSIQRKHAQHGSGGNRAASEKRLAEAMNRMKMQAGDESEEDDDEDEDEEEEEEDTDTERVKLKQRSRNTIDDRPAWQDPKTINSKVPHPMTLTHINQTKALVASQGLEAAFSEGQSSTEWLGQHSVEGMKLSLRYLIAKSKVHKPSHKDGSTKQHLSFEAGDITEFEYKLNIAIEMYTKRIKWLLAGSKRVFGLVKGSRVAVCIDTSDANCGFGRLTAFQESLLHLIDEQLSSKDKLYLMSFGSDIKCLWNHVRDVNCRILDEAKDFVSRLQPTGGCNLMKAMKQVYKMKDINSIVLILGSVPDQSSEILCDYVSQMGAGLNRPLHTVAYDQSNHLTNMTLRNVADESHGRYHCYTATCEEQIYTGTDISLLLKEISEAQGVINKIKEMRQGMLGDALISVMNEISTEVSKLPASRFLPRPPGHMNPLRLEMPKFHADASQDWLAKHGLKARKLDLYQVLSPDAYSYKEEFIPVIRRTVQSKIHEKAMAQFTWHDGSVRNVHVDMARLFEYQKQLGATVKLYERRVDWLSTDSRKLFGTISEKNIIILIDLSQSNFNYLVHIQHSLRLVFEQQLANKEYFNLIGFGSTARYWKQTMMKPTPENLQQAWKWVLDLQCEGSRNFMDALRLAVENDEEAKHGIEVEGIYLFASGIPDQPSDVCVSYVEEATAGRSLKVHSVLFNVDDYDAQGAIPGRYANITKTSEVMRSLSHCTGGRFHWFRETGIIESDDITALTNEVDKAINFSRKCSMLVEQVKKKYPKCYDDRYFEELRPLPSSRVSNKIKALPPPKQTALSIARLELNETRDVEETTVKAIGWRPESAKDSSKVAVVRGVVRPRPQSAKDPMQKVKITKPKVKEQVFYTEDKNNVGGVINKYPKLKTVRKEIRDPNLPSKEEQMTTKDWLKLYSLSKLKLDLNKLVAGPDCKHVDNHVKSINKNVSAKVCNVFPSINVKGTIKHLQLLPHELEHYEEIVAKVLKRYLKRLQWLLCGSRRVFGTVCHKRMILLIDISGSMDQHLEELKRELASLIWDQLYKGNTCFNLIAFSRTCTKWQATMVPANEENCHDAIRWISELRCVGNTCTLEALDMAFGDPSGVDSIYLLTDGKPDTSTSLVLKEVARHNIDRHIPVNTISFNCDDSTANSFLKLLAAETSGRYHRCHSNFDADLFTHKLLEEGFHDYEHPHLPDFEGDDLRRLGAEIAQCRRFIAQSRSYRALFPNNTKSEDTFDKKSPRPVPFVVSRPRYSATQ</sequence>
<gene>
    <name evidence="2" type="ORF">OFUS_LOCUS19165</name>
</gene>
<dbReference type="Gene3D" id="3.40.50.410">
    <property type="entry name" value="von Willebrand factor, type A domain"/>
    <property type="match status" value="3"/>
</dbReference>
<dbReference type="InterPro" id="IPR036465">
    <property type="entry name" value="vWFA_dom_sf"/>
</dbReference>
<feature type="region of interest" description="Disordered" evidence="1">
    <location>
        <begin position="1273"/>
        <end position="1298"/>
    </location>
</feature>
<proteinExistence type="predicted"/>
<dbReference type="EMBL" id="CAIIXF020000009">
    <property type="protein sequence ID" value="CAH1794480.1"/>
    <property type="molecule type" value="Genomic_DNA"/>
</dbReference>
<dbReference type="InterPro" id="IPR002035">
    <property type="entry name" value="VWF_A"/>
</dbReference>